<organism evidence="1 2">
    <name type="scientific">Portunus trituberculatus</name>
    <name type="common">Swimming crab</name>
    <name type="synonym">Neptunus trituberculatus</name>
    <dbReference type="NCBI Taxonomy" id="210409"/>
    <lineage>
        <taxon>Eukaryota</taxon>
        <taxon>Metazoa</taxon>
        <taxon>Ecdysozoa</taxon>
        <taxon>Arthropoda</taxon>
        <taxon>Crustacea</taxon>
        <taxon>Multicrustacea</taxon>
        <taxon>Malacostraca</taxon>
        <taxon>Eumalacostraca</taxon>
        <taxon>Eucarida</taxon>
        <taxon>Decapoda</taxon>
        <taxon>Pleocyemata</taxon>
        <taxon>Brachyura</taxon>
        <taxon>Eubrachyura</taxon>
        <taxon>Portunoidea</taxon>
        <taxon>Portunidae</taxon>
        <taxon>Portuninae</taxon>
        <taxon>Portunus</taxon>
    </lineage>
</organism>
<evidence type="ECO:0000313" key="2">
    <source>
        <dbReference type="Proteomes" id="UP000324222"/>
    </source>
</evidence>
<proteinExistence type="predicted"/>
<dbReference type="Proteomes" id="UP000324222">
    <property type="component" value="Unassembled WGS sequence"/>
</dbReference>
<gene>
    <name evidence="1" type="ORF">E2C01_099421</name>
</gene>
<reference evidence="1 2" key="1">
    <citation type="submission" date="2019-05" db="EMBL/GenBank/DDBJ databases">
        <title>Another draft genome of Portunus trituberculatus and its Hox gene families provides insights of decapod evolution.</title>
        <authorList>
            <person name="Jeong J.-H."/>
            <person name="Song I."/>
            <person name="Kim S."/>
            <person name="Choi T."/>
            <person name="Kim D."/>
            <person name="Ryu S."/>
            <person name="Kim W."/>
        </authorList>
    </citation>
    <scope>NUCLEOTIDE SEQUENCE [LARGE SCALE GENOMIC DNA]</scope>
    <source>
        <tissue evidence="1">Muscle</tissue>
    </source>
</reference>
<evidence type="ECO:0000313" key="1">
    <source>
        <dbReference type="EMBL" id="MPD03767.1"/>
    </source>
</evidence>
<keyword evidence="2" id="KW-1185">Reference proteome</keyword>
<dbReference type="EMBL" id="VSRR010137824">
    <property type="protein sequence ID" value="MPD03767.1"/>
    <property type="molecule type" value="Genomic_DNA"/>
</dbReference>
<sequence>MRGTLPNIIQMKTSRGIKGLVTLVKAATAREGQTHASSSLLLLLIFFVQAPASKIHPYAGQREAVVWTALGEMSRTPISGMEAPGPQTGDGWEA</sequence>
<accession>A0A5B7KAY0</accession>
<comment type="caution">
    <text evidence="1">The sequence shown here is derived from an EMBL/GenBank/DDBJ whole genome shotgun (WGS) entry which is preliminary data.</text>
</comment>
<name>A0A5B7KAY0_PORTR</name>
<dbReference type="AlphaFoldDB" id="A0A5B7KAY0"/>
<protein>
    <submittedName>
        <fullName evidence="1">Uncharacterized protein</fullName>
    </submittedName>
</protein>